<dbReference type="EMBL" id="CATQJA010002586">
    <property type="protein sequence ID" value="CAJ0571909.1"/>
    <property type="molecule type" value="Genomic_DNA"/>
</dbReference>
<evidence type="ECO:0000313" key="8">
    <source>
        <dbReference type="EMBL" id="CAJ0571909.1"/>
    </source>
</evidence>
<dbReference type="SUPFAM" id="SSF52058">
    <property type="entry name" value="L domain-like"/>
    <property type="match status" value="1"/>
</dbReference>
<dbReference type="Pfam" id="PF00560">
    <property type="entry name" value="LRR_1"/>
    <property type="match status" value="1"/>
</dbReference>
<keyword evidence="3" id="KW-0677">Repeat</keyword>
<dbReference type="Gene3D" id="3.80.10.10">
    <property type="entry name" value="Ribonuclease Inhibitor"/>
    <property type="match status" value="2"/>
</dbReference>
<keyword evidence="6" id="KW-0472">Membrane</keyword>
<keyword evidence="6" id="KW-1133">Transmembrane helix</keyword>
<evidence type="ECO:0000256" key="1">
    <source>
        <dbReference type="ARBA" id="ARBA00022614"/>
    </source>
</evidence>
<name>A0AA36CP80_9BILA</name>
<keyword evidence="6" id="KW-0812">Transmembrane</keyword>
<keyword evidence="1" id="KW-0433">Leucine-rich repeat</keyword>
<evidence type="ECO:0000256" key="4">
    <source>
        <dbReference type="ARBA" id="ARBA00023180"/>
    </source>
</evidence>
<keyword evidence="9" id="KW-1185">Reference proteome</keyword>
<dbReference type="FunFam" id="3.80.10.10:FF:001164">
    <property type="entry name" value="GH01279p"/>
    <property type="match status" value="1"/>
</dbReference>
<dbReference type="PANTHER" id="PTHR45842">
    <property type="entry name" value="SYNAPTIC ADHESION-LIKE MOLECULE SALM"/>
    <property type="match status" value="1"/>
</dbReference>
<dbReference type="InterPro" id="IPR001611">
    <property type="entry name" value="Leu-rich_rpt"/>
</dbReference>
<reference evidence="8" key="1">
    <citation type="submission" date="2023-06" db="EMBL/GenBank/DDBJ databases">
        <authorList>
            <person name="Delattre M."/>
        </authorList>
    </citation>
    <scope>NUCLEOTIDE SEQUENCE</scope>
    <source>
        <strain evidence="8">AF72</strain>
    </source>
</reference>
<accession>A0AA36CP80</accession>
<evidence type="ECO:0000313" key="9">
    <source>
        <dbReference type="Proteomes" id="UP001177023"/>
    </source>
</evidence>
<evidence type="ECO:0000256" key="3">
    <source>
        <dbReference type="ARBA" id="ARBA00022737"/>
    </source>
</evidence>
<evidence type="ECO:0000256" key="7">
    <source>
        <dbReference type="SAM" id="SignalP"/>
    </source>
</evidence>
<dbReference type="AlphaFoldDB" id="A0AA36CP80"/>
<dbReference type="InterPro" id="IPR003591">
    <property type="entry name" value="Leu-rich_rpt_typical-subtyp"/>
</dbReference>
<comment type="caution">
    <text evidence="8">The sequence shown here is derived from an EMBL/GenBank/DDBJ whole genome shotgun (WGS) entry which is preliminary data.</text>
</comment>
<feature type="transmembrane region" description="Helical" evidence="6">
    <location>
        <begin position="506"/>
        <end position="530"/>
    </location>
</feature>
<dbReference type="Pfam" id="PF13855">
    <property type="entry name" value="LRR_8"/>
    <property type="match status" value="4"/>
</dbReference>
<protein>
    <submittedName>
        <fullName evidence="8">Uncharacterized protein</fullName>
    </submittedName>
</protein>
<dbReference type="InterPro" id="IPR050467">
    <property type="entry name" value="LRFN"/>
</dbReference>
<evidence type="ECO:0000256" key="5">
    <source>
        <dbReference type="SAM" id="MobiDB-lite"/>
    </source>
</evidence>
<feature type="signal peptide" evidence="7">
    <location>
        <begin position="1"/>
        <end position="20"/>
    </location>
</feature>
<organism evidence="8 9">
    <name type="scientific">Mesorhabditis spiculigera</name>
    <dbReference type="NCBI Taxonomy" id="96644"/>
    <lineage>
        <taxon>Eukaryota</taxon>
        <taxon>Metazoa</taxon>
        <taxon>Ecdysozoa</taxon>
        <taxon>Nematoda</taxon>
        <taxon>Chromadorea</taxon>
        <taxon>Rhabditida</taxon>
        <taxon>Rhabditina</taxon>
        <taxon>Rhabditomorpha</taxon>
        <taxon>Rhabditoidea</taxon>
        <taxon>Rhabditidae</taxon>
        <taxon>Mesorhabditinae</taxon>
        <taxon>Mesorhabditis</taxon>
    </lineage>
</organism>
<dbReference type="PANTHER" id="PTHR45842:SF12">
    <property type="entry name" value="KEKKON 5, ISOFORM A"/>
    <property type="match status" value="1"/>
</dbReference>
<evidence type="ECO:0000256" key="6">
    <source>
        <dbReference type="SAM" id="Phobius"/>
    </source>
</evidence>
<evidence type="ECO:0000256" key="2">
    <source>
        <dbReference type="ARBA" id="ARBA00022729"/>
    </source>
</evidence>
<keyword evidence="4" id="KW-0325">Glycoprotein</keyword>
<dbReference type="PROSITE" id="PS51450">
    <property type="entry name" value="LRR"/>
    <property type="match status" value="4"/>
</dbReference>
<feature type="non-terminal residue" evidence="8">
    <location>
        <position position="585"/>
    </location>
</feature>
<keyword evidence="2 7" id="KW-0732">Signal</keyword>
<dbReference type="Proteomes" id="UP001177023">
    <property type="component" value="Unassembled WGS sequence"/>
</dbReference>
<gene>
    <name evidence="8" type="ORF">MSPICULIGERA_LOCUS10307</name>
</gene>
<dbReference type="SMART" id="SM00365">
    <property type="entry name" value="LRR_SD22"/>
    <property type="match status" value="5"/>
</dbReference>
<feature type="chain" id="PRO_5041329948" evidence="7">
    <location>
        <begin position="21"/>
        <end position="585"/>
    </location>
</feature>
<dbReference type="SMART" id="SM00369">
    <property type="entry name" value="LRR_TYP"/>
    <property type="match status" value="12"/>
</dbReference>
<dbReference type="InterPro" id="IPR032675">
    <property type="entry name" value="LRR_dom_sf"/>
</dbReference>
<feature type="region of interest" description="Disordered" evidence="5">
    <location>
        <begin position="558"/>
        <end position="585"/>
    </location>
</feature>
<proteinExistence type="predicted"/>
<sequence>MSPCWALVAVFLANLLTTESADPCMPINAAFRSVSSQNGATSCKCMIDPLVGTNYDNVWIGCSGQSMSTVFRELRSLNETRVQRVHIWDSQLNIIPTEMFEKASESLLHEKLKLIIENSLVSVVRAGSFATLGARLTELRLRNNAIKKTIDPEALKGLDHLQILDVSANKISKLRADDLDSLTDLRELYLNDNAISEIEDGAFSALSSLRVLSIQNNQLGAISRNMFKGLENLEELYLENNNLAQVDWTAFRQLKKLRVLDLGRNQLTSIDLQSFDKLEKLILNNNSLQNLKNVSIRDLRNLNYLSMDRNSLAQIDESDLRGLSGSPRLETLSLASNNISVVAAGAFKNLVSLKTLALQNNQITTLTTEGQSLLSPLRLLNVLILSGNRLEALKGNDLPPALHTLAADHNRISHVDSNAFHGLKLQRLFLHDNRLTHLPKGTFDQIDLDVLQAIDLTENRWQCVCAEEWLGAWLEKAGEADVGEGVLGCLAIPCDPKEAAEKPTHWATVVASVLAVVSVVILLGIVYLYVEDARMKPISKHSFRRHDSDMLRLINEESKTDEARGVAPKPRPADAAHNRSVRWAN</sequence>